<dbReference type="InterPro" id="IPR036614">
    <property type="entry name" value="RusA-like_sf"/>
</dbReference>
<dbReference type="Gene3D" id="3.30.1330.70">
    <property type="entry name" value="Holliday junction resolvase RusA"/>
    <property type="match status" value="1"/>
</dbReference>
<sequence>MSFDKVVTAVAALDPAPRHRRWRSLSYCVIDAVWSIASRYDEVVEPLVRRVANANGDERPVVGAAEPLPPDPLPLPVLLTRYSTAAALRQVTNGQLTSARGGIPKADAVLRYARKLVDHDVCDLAAVAEMMADQARWDSVERALADVPGDGQHGVRRGYLWMLCGRDDVIKPDRMVLRWLARHGCHVDAREARHLVTRVADELTVLLHRPVTPWMVDHAVWNAERTGTDGAGDRPAVMFAVSGLPPLKNEAKSLFAAEHRQRDRVVRLLEAAAAAAERAGWTCVQDEVELDVTVRSPTRPPGDATNFLGGIADVLQGRKLSQGVDLTHLGELAGFSLYHDDSQIQEITYRVVVDSASSYVVRVTTR</sequence>
<name>A0A8J3JUZ3_9ACTN</name>
<comment type="caution">
    <text evidence="1">The sequence shown here is derived from an EMBL/GenBank/DDBJ whole genome shotgun (WGS) entry which is preliminary data.</text>
</comment>
<accession>A0A8J3JUZ3</accession>
<organism evidence="1 2">
    <name type="scientific">Catellatospora bangladeshensis</name>
    <dbReference type="NCBI Taxonomy" id="310355"/>
    <lineage>
        <taxon>Bacteria</taxon>
        <taxon>Bacillati</taxon>
        <taxon>Actinomycetota</taxon>
        <taxon>Actinomycetes</taxon>
        <taxon>Micromonosporales</taxon>
        <taxon>Micromonosporaceae</taxon>
        <taxon>Catellatospora</taxon>
    </lineage>
</organism>
<proteinExistence type="predicted"/>
<dbReference type="AlphaFoldDB" id="A0A8J3JUZ3"/>
<dbReference type="GO" id="GO:0006310">
    <property type="term" value="P:DNA recombination"/>
    <property type="evidence" value="ECO:0007669"/>
    <property type="project" value="InterPro"/>
</dbReference>
<evidence type="ECO:0000313" key="2">
    <source>
        <dbReference type="Proteomes" id="UP000601223"/>
    </source>
</evidence>
<protein>
    <submittedName>
        <fullName evidence="1">Uncharacterized protein</fullName>
    </submittedName>
</protein>
<dbReference type="GO" id="GO:0000287">
    <property type="term" value="F:magnesium ion binding"/>
    <property type="evidence" value="ECO:0007669"/>
    <property type="project" value="InterPro"/>
</dbReference>
<evidence type="ECO:0000313" key="1">
    <source>
        <dbReference type="EMBL" id="GIF84199.1"/>
    </source>
</evidence>
<dbReference type="RefSeq" id="WP_203752132.1">
    <property type="nucleotide sequence ID" value="NZ_BONF01000034.1"/>
</dbReference>
<keyword evidence="2" id="KW-1185">Reference proteome</keyword>
<dbReference type="Proteomes" id="UP000601223">
    <property type="component" value="Unassembled WGS sequence"/>
</dbReference>
<reference evidence="1 2" key="1">
    <citation type="submission" date="2021-01" db="EMBL/GenBank/DDBJ databases">
        <title>Whole genome shotgun sequence of Catellatospora bangladeshensis NBRC 107357.</title>
        <authorList>
            <person name="Komaki H."/>
            <person name="Tamura T."/>
        </authorList>
    </citation>
    <scope>NUCLEOTIDE SEQUENCE [LARGE SCALE GENOMIC DNA]</scope>
    <source>
        <strain evidence="1 2">NBRC 107357</strain>
    </source>
</reference>
<gene>
    <name evidence="1" type="ORF">Cba03nite_55480</name>
</gene>
<dbReference type="EMBL" id="BONF01000034">
    <property type="protein sequence ID" value="GIF84199.1"/>
    <property type="molecule type" value="Genomic_DNA"/>
</dbReference>
<dbReference type="GO" id="GO:0006281">
    <property type="term" value="P:DNA repair"/>
    <property type="evidence" value="ECO:0007669"/>
    <property type="project" value="InterPro"/>
</dbReference>